<keyword evidence="2" id="KW-1185">Reference proteome</keyword>
<dbReference type="PANTHER" id="PTHR33116">
    <property type="entry name" value="REVERSE TRANSCRIPTASE ZINC-BINDING DOMAIN-CONTAINING PROTEIN-RELATED-RELATED"/>
    <property type="match status" value="1"/>
</dbReference>
<organism evidence="1 2">
    <name type="scientific">Gossypium stocksii</name>
    <dbReference type="NCBI Taxonomy" id="47602"/>
    <lineage>
        <taxon>Eukaryota</taxon>
        <taxon>Viridiplantae</taxon>
        <taxon>Streptophyta</taxon>
        <taxon>Embryophyta</taxon>
        <taxon>Tracheophyta</taxon>
        <taxon>Spermatophyta</taxon>
        <taxon>Magnoliopsida</taxon>
        <taxon>eudicotyledons</taxon>
        <taxon>Gunneridae</taxon>
        <taxon>Pentapetalae</taxon>
        <taxon>rosids</taxon>
        <taxon>malvids</taxon>
        <taxon>Malvales</taxon>
        <taxon>Malvaceae</taxon>
        <taxon>Malvoideae</taxon>
        <taxon>Gossypium</taxon>
    </lineage>
</organism>
<evidence type="ECO:0000313" key="1">
    <source>
        <dbReference type="EMBL" id="KAH1031338.1"/>
    </source>
</evidence>
<dbReference type="Proteomes" id="UP000828251">
    <property type="component" value="Unassembled WGS sequence"/>
</dbReference>
<proteinExistence type="predicted"/>
<comment type="caution">
    <text evidence="1">The sequence shown here is derived from an EMBL/GenBank/DDBJ whole genome shotgun (WGS) entry which is preliminary data.</text>
</comment>
<reference evidence="1 2" key="1">
    <citation type="journal article" date="2021" name="Plant Biotechnol. J.">
        <title>Multi-omics assisted identification of the key and species-specific regulatory components of drought-tolerant mechanisms in Gossypium stocksii.</title>
        <authorList>
            <person name="Yu D."/>
            <person name="Ke L."/>
            <person name="Zhang D."/>
            <person name="Wu Y."/>
            <person name="Sun Y."/>
            <person name="Mei J."/>
            <person name="Sun J."/>
            <person name="Sun Y."/>
        </authorList>
    </citation>
    <scope>NUCLEOTIDE SEQUENCE [LARGE SCALE GENOMIC DNA]</scope>
    <source>
        <strain evidence="2">cv. E1</strain>
        <tissue evidence="1">Leaf</tissue>
    </source>
</reference>
<dbReference type="PANTHER" id="PTHR33116:SF86">
    <property type="entry name" value="REVERSE TRANSCRIPTASE DOMAIN-CONTAINING PROTEIN"/>
    <property type="match status" value="1"/>
</dbReference>
<gene>
    <name evidence="1" type="ORF">J1N35_043512</name>
</gene>
<name>A0A9D3U7K7_9ROSI</name>
<accession>A0A9D3U7K7</accession>
<protein>
    <submittedName>
        <fullName evidence="1">Uncharacterized protein</fullName>
    </submittedName>
</protein>
<dbReference type="EMBL" id="JAIQCV010000013">
    <property type="protein sequence ID" value="KAH1031338.1"/>
    <property type="molecule type" value="Genomic_DNA"/>
</dbReference>
<dbReference type="AlphaFoldDB" id="A0A9D3U7K7"/>
<sequence length="121" mass="13887">MFFSINMEESEKEMLRKEVGFQLVNDLGTYLGVPLLLNRVTKGTFQFLIDKFQRKLNGFDARLLSMAGRITLVKSVLQTIPSYLMQSAMIQLGVCQQIDQMVRRIECGSSNEEKKMSLVSW</sequence>
<dbReference type="OrthoDB" id="1728428at2759"/>
<evidence type="ECO:0000313" key="2">
    <source>
        <dbReference type="Proteomes" id="UP000828251"/>
    </source>
</evidence>